<dbReference type="InterPro" id="IPR025959">
    <property type="entry name" value="Winged_HTH_dom"/>
</dbReference>
<accession>A0ABN8J9P0</accession>
<evidence type="ECO:0000313" key="2">
    <source>
        <dbReference type="EMBL" id="CAH2394576.1"/>
    </source>
</evidence>
<gene>
    <name evidence="2" type="ORF">MES4922_110020</name>
</gene>
<dbReference type="EMBL" id="CAKXZS010000003">
    <property type="protein sequence ID" value="CAH2394576.1"/>
    <property type="molecule type" value="Genomic_DNA"/>
</dbReference>
<comment type="caution">
    <text evidence="2">The sequence shown here is derived from an EMBL/GenBank/DDBJ whole genome shotgun (WGS) entry which is preliminary data.</text>
</comment>
<dbReference type="Proteomes" id="UP001152604">
    <property type="component" value="Unassembled WGS sequence"/>
</dbReference>
<reference evidence="2" key="1">
    <citation type="submission" date="2022-03" db="EMBL/GenBank/DDBJ databases">
        <authorList>
            <person name="Brunel B."/>
        </authorList>
    </citation>
    <scope>NUCLEOTIDE SEQUENCE</scope>
    <source>
        <strain evidence="2">STM4922sample</strain>
    </source>
</reference>
<protein>
    <recommendedName>
        <fullName evidence="1">Winged helix-turn helix domain-containing protein</fullName>
    </recommendedName>
</protein>
<feature type="domain" description="Winged helix-turn helix" evidence="1">
    <location>
        <begin position="43"/>
        <end position="86"/>
    </location>
</feature>
<sequence length="90" mass="10528">MGRRPGCRHRRRPNWRRSWRPAPIRWPTASCAGGASISRRRSRRFGVDYHERYVSTLLKELGFSHMSARPRHPAQDGAIVEAYKKTSRAR</sequence>
<evidence type="ECO:0000313" key="3">
    <source>
        <dbReference type="Proteomes" id="UP001152604"/>
    </source>
</evidence>
<dbReference type="Pfam" id="PF13592">
    <property type="entry name" value="HTH_33"/>
    <property type="match status" value="1"/>
</dbReference>
<keyword evidence="3" id="KW-1185">Reference proteome</keyword>
<evidence type="ECO:0000259" key="1">
    <source>
        <dbReference type="Pfam" id="PF13592"/>
    </source>
</evidence>
<name>A0ABN8J9P0_9HYPH</name>
<proteinExistence type="predicted"/>
<organism evidence="2 3">
    <name type="scientific">Mesorhizobium ventifaucium</name>
    <dbReference type="NCBI Taxonomy" id="666020"/>
    <lineage>
        <taxon>Bacteria</taxon>
        <taxon>Pseudomonadati</taxon>
        <taxon>Pseudomonadota</taxon>
        <taxon>Alphaproteobacteria</taxon>
        <taxon>Hyphomicrobiales</taxon>
        <taxon>Phyllobacteriaceae</taxon>
        <taxon>Mesorhizobium</taxon>
    </lineage>
</organism>